<sequence length="126" mass="14458">MRKEMPVWIQFQVVLFLVLTGMSFVTPKKVFEGIIILAIIFTTIAVFTKFLLIIQFLNIGLCYKIGMSIINGRNKIFDVYEEEIKINKYQMFMRNHPIVLAISNVAILMIVSIIVTAIGIFLNNIV</sequence>
<evidence type="ECO:0000256" key="1">
    <source>
        <dbReference type="SAM" id="Phobius"/>
    </source>
</evidence>
<keyword evidence="1" id="KW-1133">Transmembrane helix</keyword>
<evidence type="ECO:0008006" key="4">
    <source>
        <dbReference type="Google" id="ProtNLM"/>
    </source>
</evidence>
<keyword evidence="3" id="KW-1185">Reference proteome</keyword>
<organism evidence="2 3">
    <name type="scientific">Clostridium aquiflavi</name>
    <dbReference type="NCBI Taxonomy" id="3073603"/>
    <lineage>
        <taxon>Bacteria</taxon>
        <taxon>Bacillati</taxon>
        <taxon>Bacillota</taxon>
        <taxon>Clostridia</taxon>
        <taxon>Eubacteriales</taxon>
        <taxon>Clostridiaceae</taxon>
        <taxon>Clostridium</taxon>
    </lineage>
</organism>
<dbReference type="Proteomes" id="UP001256646">
    <property type="component" value="Unassembled WGS sequence"/>
</dbReference>
<protein>
    <recommendedName>
        <fullName evidence="4">DUF3899 domain-containing protein</fullName>
    </recommendedName>
</protein>
<keyword evidence="1" id="KW-0472">Membrane</keyword>
<evidence type="ECO:0000313" key="2">
    <source>
        <dbReference type="EMBL" id="MDR5587492.1"/>
    </source>
</evidence>
<comment type="caution">
    <text evidence="2">The sequence shown here is derived from an EMBL/GenBank/DDBJ whole genome shotgun (WGS) entry which is preliminary data.</text>
</comment>
<name>A0ABU1EHB1_9CLOT</name>
<feature type="transmembrane region" description="Helical" evidence="1">
    <location>
        <begin position="33"/>
        <end position="57"/>
    </location>
</feature>
<gene>
    <name evidence="2" type="ORF">RGC78_08415</name>
</gene>
<accession>A0ABU1EHB1</accession>
<feature type="transmembrane region" description="Helical" evidence="1">
    <location>
        <begin position="98"/>
        <end position="122"/>
    </location>
</feature>
<keyword evidence="1" id="KW-0812">Transmembrane</keyword>
<evidence type="ECO:0000313" key="3">
    <source>
        <dbReference type="Proteomes" id="UP001256646"/>
    </source>
</evidence>
<reference evidence="2 3" key="1">
    <citation type="submission" date="2023-09" db="EMBL/GenBank/DDBJ databases">
        <authorList>
            <person name="Zhai L."/>
        </authorList>
    </citation>
    <scope>NUCLEOTIDE SEQUENCE [LARGE SCALE GENOMIC DNA]</scope>
    <source>
        <strain evidence="2 3">5 N-1</strain>
    </source>
</reference>
<dbReference type="EMBL" id="JAVJAN010000019">
    <property type="protein sequence ID" value="MDR5587492.1"/>
    <property type="molecule type" value="Genomic_DNA"/>
</dbReference>
<proteinExistence type="predicted"/>